<evidence type="ECO:0000313" key="2">
    <source>
        <dbReference type="EMBL" id="GAA4386973.1"/>
    </source>
</evidence>
<evidence type="ECO:0000256" key="1">
    <source>
        <dbReference type="SAM" id="MobiDB-lite"/>
    </source>
</evidence>
<accession>A0ABP8J8R0</accession>
<dbReference type="InterPro" id="IPR007263">
    <property type="entry name" value="DCC1-like"/>
</dbReference>
<name>A0ABP8J8R0_9MICO</name>
<organism evidence="2 3">
    <name type="scientific">Brevibacterium pityocampae</name>
    <dbReference type="NCBI Taxonomy" id="506594"/>
    <lineage>
        <taxon>Bacteria</taxon>
        <taxon>Bacillati</taxon>
        <taxon>Actinomycetota</taxon>
        <taxon>Actinomycetes</taxon>
        <taxon>Micrococcales</taxon>
        <taxon>Brevibacteriaceae</taxon>
        <taxon>Brevibacterium</taxon>
    </lineage>
</organism>
<evidence type="ECO:0008006" key="4">
    <source>
        <dbReference type="Google" id="ProtNLM"/>
    </source>
</evidence>
<sequence length="204" mass="21692">MTASGAEVESSEDRSAAARPAADRSAVDRADRSVRPAALTVLFDGHCGFCTRCVNAVEARDTHGRITFLAHQVPGVRERWGVTRAQAEYQLWAIGPGGERAGGAQAVAAILDTLIGSRAGFGSRTGLGPGARLESRARHGSGGPLGPGPDDRVDRAGRRGPLERVARTPGVEQLLDRAYQWVARNRARFLGTTPWCEAHTGNCR</sequence>
<dbReference type="Pfam" id="PF04134">
    <property type="entry name" value="DCC1-like"/>
    <property type="match status" value="1"/>
</dbReference>
<proteinExistence type="predicted"/>
<keyword evidence="3" id="KW-1185">Reference proteome</keyword>
<protein>
    <recommendedName>
        <fullName evidence="4">DUF393 domain-containing protein</fullName>
    </recommendedName>
</protein>
<evidence type="ECO:0000313" key="3">
    <source>
        <dbReference type="Proteomes" id="UP001500642"/>
    </source>
</evidence>
<feature type="region of interest" description="Disordered" evidence="1">
    <location>
        <begin position="1"/>
        <end position="29"/>
    </location>
</feature>
<feature type="compositionally biased region" description="Basic and acidic residues" evidence="1">
    <location>
        <begin position="11"/>
        <end position="29"/>
    </location>
</feature>
<comment type="caution">
    <text evidence="2">The sequence shown here is derived from an EMBL/GenBank/DDBJ whole genome shotgun (WGS) entry which is preliminary data.</text>
</comment>
<gene>
    <name evidence="2" type="ORF">GCM10023167_10440</name>
</gene>
<dbReference type="EMBL" id="BAABGL010000004">
    <property type="protein sequence ID" value="GAA4386973.1"/>
    <property type="molecule type" value="Genomic_DNA"/>
</dbReference>
<reference evidence="3" key="1">
    <citation type="journal article" date="2019" name="Int. J. Syst. Evol. Microbiol.">
        <title>The Global Catalogue of Microorganisms (GCM) 10K type strain sequencing project: providing services to taxonomists for standard genome sequencing and annotation.</title>
        <authorList>
            <consortium name="The Broad Institute Genomics Platform"/>
            <consortium name="The Broad Institute Genome Sequencing Center for Infectious Disease"/>
            <person name="Wu L."/>
            <person name="Ma J."/>
        </authorList>
    </citation>
    <scope>NUCLEOTIDE SEQUENCE [LARGE SCALE GENOMIC DNA]</scope>
    <source>
        <strain evidence="3">JCM 17808</strain>
    </source>
</reference>
<feature type="region of interest" description="Disordered" evidence="1">
    <location>
        <begin position="126"/>
        <end position="161"/>
    </location>
</feature>
<dbReference type="Proteomes" id="UP001500642">
    <property type="component" value="Unassembled WGS sequence"/>
</dbReference>
<feature type="compositionally biased region" description="Basic and acidic residues" evidence="1">
    <location>
        <begin position="149"/>
        <end position="161"/>
    </location>
</feature>